<reference evidence="1 2" key="1">
    <citation type="submission" date="2013-01" db="EMBL/GenBank/DDBJ databases">
        <authorList>
            <person name="Harkins D.M."/>
            <person name="Durkin A.S."/>
            <person name="Brinkac L.M."/>
            <person name="Haft D.H."/>
            <person name="Selengut J.D."/>
            <person name="Sanka R."/>
            <person name="DePew J."/>
            <person name="Purushe J."/>
            <person name="Hartskeerl R.A."/>
            <person name="Ahmed A."/>
            <person name="van der Linden H."/>
            <person name="Goris M.G.A."/>
            <person name="Vinetz J.M."/>
            <person name="Sutton G.G."/>
            <person name="Nierman W.C."/>
            <person name="Fouts D.E."/>
        </authorList>
    </citation>
    <scope>NUCLEOTIDE SEQUENCE [LARGE SCALE GENOMIC DNA]</scope>
    <source>
        <strain evidence="1 2">MAVJ 401</strain>
    </source>
</reference>
<evidence type="ECO:0000313" key="2">
    <source>
        <dbReference type="Proteomes" id="UP000012106"/>
    </source>
</evidence>
<protein>
    <submittedName>
        <fullName evidence="1">Uncharacterized protein</fullName>
    </submittedName>
</protein>
<sequence length="54" mass="6375">MRKSESVSNVGTPTSLFLRKNDVLRKFFTPSSRYFKFGGKLKYLCSDKDRFPFF</sequence>
<evidence type="ECO:0000313" key="1">
    <source>
        <dbReference type="EMBL" id="EMN19848.1"/>
    </source>
</evidence>
<name>M6JJN3_9LEPT</name>
<accession>M6JJN3</accession>
<gene>
    <name evidence="1" type="ORF">LEP1GSC063_2083</name>
</gene>
<proteinExistence type="predicted"/>
<comment type="caution">
    <text evidence="1">The sequence shown here is derived from an EMBL/GenBank/DDBJ whole genome shotgun (WGS) entry which is preliminary data.</text>
</comment>
<dbReference type="EMBL" id="AHMU02000077">
    <property type="protein sequence ID" value="EMN19848.1"/>
    <property type="molecule type" value="Genomic_DNA"/>
</dbReference>
<dbReference type="AlphaFoldDB" id="M6JJN3"/>
<organism evidence="1 2">
    <name type="scientific">Leptospira santarosai serovar Arenal str. MAVJ 401</name>
    <dbReference type="NCBI Taxonomy" id="1049976"/>
    <lineage>
        <taxon>Bacteria</taxon>
        <taxon>Pseudomonadati</taxon>
        <taxon>Spirochaetota</taxon>
        <taxon>Spirochaetia</taxon>
        <taxon>Leptospirales</taxon>
        <taxon>Leptospiraceae</taxon>
        <taxon>Leptospira</taxon>
    </lineage>
</organism>
<dbReference type="Proteomes" id="UP000012106">
    <property type="component" value="Unassembled WGS sequence"/>
</dbReference>